<sequence length="136" mass="14517">MRNRVSGDLRCLSRINLFVATSSLRIIISIHLTYLWRRYIQGPPAPLPGEAEVVQDEPPPDPVINVGPPPPLPGEGSRVGEEPPPVPVTTVPRCTTSSAVSVAQSSTSSAFTVAGSTMRPAASVEESARKRHKPSK</sequence>
<protein>
    <submittedName>
        <fullName evidence="3">Uncharacterized protein</fullName>
    </submittedName>
</protein>
<name>A0A7R8WC68_9CRUS</name>
<proteinExistence type="predicted"/>
<feature type="transmembrane region" description="Helical" evidence="2">
    <location>
        <begin position="12"/>
        <end position="36"/>
    </location>
</feature>
<organism evidence="3">
    <name type="scientific">Cyprideis torosa</name>
    <dbReference type="NCBI Taxonomy" id="163714"/>
    <lineage>
        <taxon>Eukaryota</taxon>
        <taxon>Metazoa</taxon>
        <taxon>Ecdysozoa</taxon>
        <taxon>Arthropoda</taxon>
        <taxon>Crustacea</taxon>
        <taxon>Oligostraca</taxon>
        <taxon>Ostracoda</taxon>
        <taxon>Podocopa</taxon>
        <taxon>Podocopida</taxon>
        <taxon>Cytherocopina</taxon>
        <taxon>Cytheroidea</taxon>
        <taxon>Cytherideidae</taxon>
        <taxon>Cyprideis</taxon>
    </lineage>
</organism>
<dbReference type="EMBL" id="OB661464">
    <property type="protein sequence ID" value="CAD7228279.1"/>
    <property type="molecule type" value="Genomic_DNA"/>
</dbReference>
<keyword evidence="2" id="KW-0812">Transmembrane</keyword>
<reference evidence="3" key="1">
    <citation type="submission" date="2020-11" db="EMBL/GenBank/DDBJ databases">
        <authorList>
            <person name="Tran Van P."/>
        </authorList>
    </citation>
    <scope>NUCLEOTIDE SEQUENCE</scope>
</reference>
<feature type="region of interest" description="Disordered" evidence="1">
    <location>
        <begin position="47"/>
        <end position="92"/>
    </location>
</feature>
<dbReference type="AlphaFoldDB" id="A0A7R8WC68"/>
<evidence type="ECO:0000256" key="2">
    <source>
        <dbReference type="SAM" id="Phobius"/>
    </source>
</evidence>
<keyword evidence="2" id="KW-0472">Membrane</keyword>
<feature type="region of interest" description="Disordered" evidence="1">
    <location>
        <begin position="105"/>
        <end position="136"/>
    </location>
</feature>
<accession>A0A7R8WC68</accession>
<evidence type="ECO:0000313" key="3">
    <source>
        <dbReference type="EMBL" id="CAD7228279.1"/>
    </source>
</evidence>
<evidence type="ECO:0000256" key="1">
    <source>
        <dbReference type="SAM" id="MobiDB-lite"/>
    </source>
</evidence>
<feature type="compositionally biased region" description="Low complexity" evidence="1">
    <location>
        <begin position="105"/>
        <end position="114"/>
    </location>
</feature>
<gene>
    <name evidence="3" type="ORF">CTOB1V02_LOCUS6166</name>
</gene>
<keyword evidence="2" id="KW-1133">Transmembrane helix</keyword>